<dbReference type="InterPro" id="IPR003169">
    <property type="entry name" value="GYF"/>
</dbReference>
<feature type="compositionally biased region" description="Basic and acidic residues" evidence="1">
    <location>
        <begin position="156"/>
        <end position="165"/>
    </location>
</feature>
<dbReference type="InterPro" id="IPR039905">
    <property type="entry name" value="CD2BP2/Lin1"/>
</dbReference>
<evidence type="ECO:0000256" key="1">
    <source>
        <dbReference type="SAM" id="MobiDB-lite"/>
    </source>
</evidence>
<dbReference type="SUPFAM" id="SSF55277">
    <property type="entry name" value="GYF domain"/>
    <property type="match status" value="1"/>
</dbReference>
<feature type="compositionally biased region" description="Acidic residues" evidence="1">
    <location>
        <begin position="166"/>
        <end position="185"/>
    </location>
</feature>
<dbReference type="EMBL" id="VFQX01000053">
    <property type="protein sequence ID" value="KAF0974121.1"/>
    <property type="molecule type" value="Genomic_DNA"/>
</dbReference>
<proteinExistence type="predicted"/>
<evidence type="ECO:0000259" key="2">
    <source>
        <dbReference type="PROSITE" id="PS50829"/>
    </source>
</evidence>
<feature type="region of interest" description="Disordered" evidence="1">
    <location>
        <begin position="91"/>
        <end position="210"/>
    </location>
</feature>
<dbReference type="VEuPathDB" id="AmoebaDB:NfTy_074870"/>
<dbReference type="GeneID" id="68113949"/>
<dbReference type="GO" id="GO:0005682">
    <property type="term" value="C:U5 snRNP"/>
    <property type="evidence" value="ECO:0007669"/>
    <property type="project" value="InterPro"/>
</dbReference>
<dbReference type="InterPro" id="IPR035445">
    <property type="entry name" value="GYF-like_dom_sf"/>
</dbReference>
<dbReference type="Proteomes" id="UP000444721">
    <property type="component" value="Unassembled WGS sequence"/>
</dbReference>
<feature type="compositionally biased region" description="Basic and acidic residues" evidence="1">
    <location>
        <begin position="124"/>
        <end position="146"/>
    </location>
</feature>
<feature type="compositionally biased region" description="Basic and acidic residues" evidence="1">
    <location>
        <begin position="49"/>
        <end position="67"/>
    </location>
</feature>
<dbReference type="OrthoDB" id="331341at2759"/>
<dbReference type="PANTHER" id="PTHR13138:SF3">
    <property type="entry name" value="CD2 ANTIGEN CYTOPLASMIC TAIL-BINDING PROTEIN 2"/>
    <property type="match status" value="1"/>
</dbReference>
<sequence>MKRKFEDQLQQPSSSSNGGCCDESSSSSSSTFPPRNKHVKFSSSSSSTNHHDNIQTHEESKHTLQSIREAKSLRMIKQLKGFEQTTSILGQVNETGSGLEGEEGNLNEERFIDEENNNTVMEPFHLEAERTEGIFKDKQTKEEEQRKKKKKLQQRVLDKVIRNNESDEEDSDDGEKDIWADDLEEVNPSLSLKNRNDEKEETTSPPPLSLSECHQYIVDHLMDRKETISKALQRLKKSMTCHSSGTDQDPSKVYNELIKIANILITHYNVYDIYDKKRESFQKRVKWEYRVKDTNEIHGPFSTNDMITWMDHGLLTNDNVQVRIFCGESDDFLELNSVDFTKYE</sequence>
<evidence type="ECO:0000313" key="4">
    <source>
        <dbReference type="Proteomes" id="UP000444721"/>
    </source>
</evidence>
<dbReference type="PANTHER" id="PTHR13138">
    <property type="entry name" value="PROTEIN LIN1"/>
    <property type="match status" value="1"/>
</dbReference>
<comment type="caution">
    <text evidence="3">The sequence shown here is derived from an EMBL/GenBank/DDBJ whole genome shotgun (WGS) entry which is preliminary data.</text>
</comment>
<dbReference type="Gene3D" id="3.30.1490.40">
    <property type="match status" value="1"/>
</dbReference>
<gene>
    <name evidence="3" type="ORF">FDP41_006731</name>
</gene>
<evidence type="ECO:0000313" key="3">
    <source>
        <dbReference type="EMBL" id="KAF0974121.1"/>
    </source>
</evidence>
<feature type="domain" description="GYF" evidence="2">
    <location>
        <begin position="284"/>
        <end position="336"/>
    </location>
</feature>
<dbReference type="VEuPathDB" id="AmoebaDB:FDP41_006731"/>
<dbReference type="RefSeq" id="XP_044558834.1">
    <property type="nucleotide sequence ID" value="XM_044710398.1"/>
</dbReference>
<reference evidence="3 4" key="1">
    <citation type="journal article" date="2019" name="Sci. Rep.">
        <title>Nanopore sequencing improves the draft genome of the human pathogenic amoeba Naegleria fowleri.</title>
        <authorList>
            <person name="Liechti N."/>
            <person name="Schurch N."/>
            <person name="Bruggmann R."/>
            <person name="Wittwer M."/>
        </authorList>
    </citation>
    <scope>NUCLEOTIDE SEQUENCE [LARGE SCALE GENOMIC DNA]</scope>
    <source>
        <strain evidence="3 4">ATCC 30894</strain>
    </source>
</reference>
<name>A0A6A5BI49_NAEFO</name>
<dbReference type="AlphaFoldDB" id="A0A6A5BI49"/>
<protein>
    <recommendedName>
        <fullName evidence="2">GYF domain-containing protein</fullName>
    </recommendedName>
</protein>
<feature type="region of interest" description="Disordered" evidence="1">
    <location>
        <begin position="1"/>
        <end position="67"/>
    </location>
</feature>
<keyword evidence="4" id="KW-1185">Reference proteome</keyword>
<feature type="compositionally biased region" description="Low complexity" evidence="1">
    <location>
        <begin position="13"/>
        <end position="30"/>
    </location>
</feature>
<dbReference type="Pfam" id="PF02213">
    <property type="entry name" value="GYF"/>
    <property type="match status" value="1"/>
</dbReference>
<dbReference type="PROSITE" id="PS50829">
    <property type="entry name" value="GYF"/>
    <property type="match status" value="1"/>
</dbReference>
<accession>A0A6A5BI49</accession>
<feature type="compositionally biased region" description="Acidic residues" evidence="1">
    <location>
        <begin position="100"/>
        <end position="116"/>
    </location>
</feature>
<dbReference type="VEuPathDB" id="AmoebaDB:NF0064780"/>
<organism evidence="3 4">
    <name type="scientific">Naegleria fowleri</name>
    <name type="common">Brain eating amoeba</name>
    <dbReference type="NCBI Taxonomy" id="5763"/>
    <lineage>
        <taxon>Eukaryota</taxon>
        <taxon>Discoba</taxon>
        <taxon>Heterolobosea</taxon>
        <taxon>Tetramitia</taxon>
        <taxon>Eutetramitia</taxon>
        <taxon>Vahlkampfiidae</taxon>
        <taxon>Naegleria</taxon>
    </lineage>
</organism>
<dbReference type="SMART" id="SM00444">
    <property type="entry name" value="GYF"/>
    <property type="match status" value="1"/>
</dbReference>